<name>A0ABS8BIR2_9NEIS</name>
<dbReference type="PANTHER" id="PTHR30629:SF2">
    <property type="entry name" value="PROPHAGE INTEGRASE INTS-RELATED"/>
    <property type="match status" value="1"/>
</dbReference>
<evidence type="ECO:0000313" key="6">
    <source>
        <dbReference type="EMBL" id="MCB5195509.1"/>
    </source>
</evidence>
<sequence length="230" mass="25626">MTKFTDVGIKALITGDIRFEGRADSIVAGLVLSFRKNDKVPRWLFRYSFAGTPRKMVIGNYGNMSLSEARARARELAARVQLGYDVQGEKAARIVEAVAAIEAERASITVNELAEEYLNREIIGRVKHPNIPINQYEKNIRPLIGALKIEAVTSLHVDDILEAVRKRGAPSIANKALRMLQNIFDYAIRRRMIAVNPAAAFRTKDAGGEMEARDRALSRTELALLFAAMK</sequence>
<dbReference type="InterPro" id="IPR011010">
    <property type="entry name" value="DNA_brk_join_enz"/>
</dbReference>
<dbReference type="InterPro" id="IPR010998">
    <property type="entry name" value="Integrase_recombinase_N"/>
</dbReference>
<dbReference type="RefSeq" id="WP_226763307.1">
    <property type="nucleotide sequence ID" value="NZ_JAJAWG010000002.1"/>
</dbReference>
<evidence type="ECO:0000313" key="7">
    <source>
        <dbReference type="Proteomes" id="UP001198034"/>
    </source>
</evidence>
<evidence type="ECO:0000256" key="2">
    <source>
        <dbReference type="ARBA" id="ARBA00022908"/>
    </source>
</evidence>
<accession>A0ABS8BIR2</accession>
<feature type="domain" description="Integrase DNA-binding" evidence="4">
    <location>
        <begin position="5"/>
        <end position="92"/>
    </location>
</feature>
<evidence type="ECO:0000259" key="5">
    <source>
        <dbReference type="Pfam" id="PF22022"/>
    </source>
</evidence>
<dbReference type="Pfam" id="PF22022">
    <property type="entry name" value="Phage_int_M"/>
    <property type="match status" value="1"/>
</dbReference>
<comment type="similarity">
    <text evidence="1">Belongs to the 'phage' integrase family.</text>
</comment>
<protein>
    <submittedName>
        <fullName evidence="6">Arm DNA-binding domain-containing protein</fullName>
    </submittedName>
</protein>
<feature type="domain" description="Phage integrase central" evidence="5">
    <location>
        <begin position="112"/>
        <end position="202"/>
    </location>
</feature>
<dbReference type="GO" id="GO:0003677">
    <property type="term" value="F:DNA binding"/>
    <property type="evidence" value="ECO:0007669"/>
    <property type="project" value="UniProtKB-KW"/>
</dbReference>
<gene>
    <name evidence="6" type="ORF">LG219_04285</name>
</gene>
<dbReference type="InterPro" id="IPR038488">
    <property type="entry name" value="Integrase_DNA-bd_sf"/>
</dbReference>
<dbReference type="InterPro" id="IPR053876">
    <property type="entry name" value="Phage_int_M"/>
</dbReference>
<dbReference type="InterPro" id="IPR025166">
    <property type="entry name" value="Integrase_DNA_bind_dom"/>
</dbReference>
<comment type="caution">
    <text evidence="6">The sequence shown here is derived from an EMBL/GenBank/DDBJ whole genome shotgun (WGS) entry which is preliminary data.</text>
</comment>
<evidence type="ECO:0000256" key="1">
    <source>
        <dbReference type="ARBA" id="ARBA00008857"/>
    </source>
</evidence>
<evidence type="ECO:0000259" key="4">
    <source>
        <dbReference type="Pfam" id="PF13356"/>
    </source>
</evidence>
<dbReference type="Gene3D" id="1.10.150.130">
    <property type="match status" value="1"/>
</dbReference>
<keyword evidence="7" id="KW-1185">Reference proteome</keyword>
<dbReference type="PANTHER" id="PTHR30629">
    <property type="entry name" value="PROPHAGE INTEGRASE"/>
    <property type="match status" value="1"/>
</dbReference>
<keyword evidence="2" id="KW-0229">DNA integration</keyword>
<reference evidence="6 7" key="1">
    <citation type="submission" date="2021-10" db="EMBL/GenBank/DDBJ databases">
        <authorList>
            <person name="Chen M."/>
        </authorList>
    </citation>
    <scope>NUCLEOTIDE SEQUENCE [LARGE SCALE GENOMIC DNA]</scope>
    <source>
        <strain evidence="6 7">H3-26</strain>
    </source>
</reference>
<organism evidence="6 7">
    <name type="scientific">Deefgea salmonis</name>
    <dbReference type="NCBI Taxonomy" id="2875502"/>
    <lineage>
        <taxon>Bacteria</taxon>
        <taxon>Pseudomonadati</taxon>
        <taxon>Pseudomonadota</taxon>
        <taxon>Betaproteobacteria</taxon>
        <taxon>Neisseriales</taxon>
        <taxon>Chitinibacteraceae</taxon>
        <taxon>Deefgea</taxon>
    </lineage>
</organism>
<dbReference type="Proteomes" id="UP001198034">
    <property type="component" value="Unassembled WGS sequence"/>
</dbReference>
<keyword evidence="3 6" id="KW-0238">DNA-binding</keyword>
<dbReference type="Pfam" id="PF13356">
    <property type="entry name" value="Arm-DNA-bind_3"/>
    <property type="match status" value="1"/>
</dbReference>
<evidence type="ECO:0000256" key="3">
    <source>
        <dbReference type="ARBA" id="ARBA00023125"/>
    </source>
</evidence>
<dbReference type="Gene3D" id="3.30.160.390">
    <property type="entry name" value="Integrase, DNA-binding domain"/>
    <property type="match status" value="1"/>
</dbReference>
<dbReference type="SUPFAM" id="SSF56349">
    <property type="entry name" value="DNA breaking-rejoining enzymes"/>
    <property type="match status" value="1"/>
</dbReference>
<dbReference type="InterPro" id="IPR050808">
    <property type="entry name" value="Phage_Integrase"/>
</dbReference>
<proteinExistence type="inferred from homology"/>
<dbReference type="EMBL" id="JAJAWG010000002">
    <property type="protein sequence ID" value="MCB5195509.1"/>
    <property type="molecule type" value="Genomic_DNA"/>
</dbReference>